<feature type="region of interest" description="Disordered" evidence="1">
    <location>
        <begin position="1367"/>
        <end position="1424"/>
    </location>
</feature>
<feature type="region of interest" description="Disordered" evidence="1">
    <location>
        <begin position="671"/>
        <end position="858"/>
    </location>
</feature>
<feature type="compositionally biased region" description="Acidic residues" evidence="1">
    <location>
        <begin position="269"/>
        <end position="285"/>
    </location>
</feature>
<feature type="compositionally biased region" description="Polar residues" evidence="1">
    <location>
        <begin position="1054"/>
        <end position="1069"/>
    </location>
</feature>
<feature type="compositionally biased region" description="Polar residues" evidence="1">
    <location>
        <begin position="1267"/>
        <end position="1279"/>
    </location>
</feature>
<protein>
    <recommendedName>
        <fullName evidence="4">Telomeric single stranded DNA binding POT1/Cdc13 domain-containing protein</fullName>
    </recommendedName>
</protein>
<dbReference type="InterPro" id="IPR012340">
    <property type="entry name" value="NA-bd_OB-fold"/>
</dbReference>
<feature type="region of interest" description="Disordered" evidence="1">
    <location>
        <begin position="986"/>
        <end position="1113"/>
    </location>
</feature>
<evidence type="ECO:0008006" key="4">
    <source>
        <dbReference type="Google" id="ProtNLM"/>
    </source>
</evidence>
<feature type="region of interest" description="Disordered" evidence="1">
    <location>
        <begin position="133"/>
        <end position="156"/>
    </location>
</feature>
<gene>
    <name evidence="2" type="ORF">EKO04_010813</name>
</gene>
<dbReference type="EMBL" id="RZGK01000021">
    <property type="protein sequence ID" value="KAF9691413.1"/>
    <property type="molecule type" value="Genomic_DNA"/>
</dbReference>
<dbReference type="OrthoDB" id="5363079at2759"/>
<feature type="region of interest" description="Disordered" evidence="1">
    <location>
        <begin position="905"/>
        <end position="935"/>
    </location>
</feature>
<feature type="compositionally biased region" description="Basic and acidic residues" evidence="1">
    <location>
        <begin position="752"/>
        <end position="777"/>
    </location>
</feature>
<feature type="compositionally biased region" description="Acidic residues" evidence="1">
    <location>
        <begin position="382"/>
        <end position="396"/>
    </location>
</feature>
<organism evidence="2 3">
    <name type="scientific">Ascochyta lentis</name>
    <dbReference type="NCBI Taxonomy" id="205686"/>
    <lineage>
        <taxon>Eukaryota</taxon>
        <taxon>Fungi</taxon>
        <taxon>Dikarya</taxon>
        <taxon>Ascomycota</taxon>
        <taxon>Pezizomycotina</taxon>
        <taxon>Dothideomycetes</taxon>
        <taxon>Pleosporomycetidae</taxon>
        <taxon>Pleosporales</taxon>
        <taxon>Pleosporineae</taxon>
        <taxon>Didymellaceae</taxon>
        <taxon>Ascochyta</taxon>
    </lineage>
</organism>
<proteinExistence type="predicted"/>
<evidence type="ECO:0000313" key="3">
    <source>
        <dbReference type="Proteomes" id="UP000651452"/>
    </source>
</evidence>
<keyword evidence="3" id="KW-1185">Reference proteome</keyword>
<feature type="region of interest" description="Disordered" evidence="1">
    <location>
        <begin position="1136"/>
        <end position="1330"/>
    </location>
</feature>
<dbReference type="Proteomes" id="UP000651452">
    <property type="component" value="Unassembled WGS sequence"/>
</dbReference>
<feature type="region of interest" description="Disordered" evidence="1">
    <location>
        <begin position="528"/>
        <end position="549"/>
    </location>
</feature>
<accession>A0A8H7IXV5</accession>
<feature type="compositionally biased region" description="Basic and acidic residues" evidence="1">
    <location>
        <begin position="1138"/>
        <end position="1161"/>
    </location>
</feature>
<comment type="caution">
    <text evidence="2">The sequence shown here is derived from an EMBL/GenBank/DDBJ whole genome shotgun (WGS) entry which is preliminary data.</text>
</comment>
<feature type="region of interest" description="Disordered" evidence="1">
    <location>
        <begin position="207"/>
        <end position="452"/>
    </location>
</feature>
<dbReference type="SUPFAM" id="SSF50249">
    <property type="entry name" value="Nucleic acid-binding proteins"/>
    <property type="match status" value="1"/>
</dbReference>
<reference evidence="2" key="1">
    <citation type="submission" date="2018-12" db="EMBL/GenBank/DDBJ databases">
        <authorList>
            <person name="Syme R.A."/>
            <person name="Farfan-Caceres L."/>
            <person name="Lichtenzveig J."/>
        </authorList>
    </citation>
    <scope>NUCLEOTIDE SEQUENCE</scope>
    <source>
        <strain evidence="2">Al4</strain>
    </source>
</reference>
<name>A0A8H7IXV5_9PLEO</name>
<feature type="compositionally biased region" description="Low complexity" evidence="1">
    <location>
        <begin position="1033"/>
        <end position="1053"/>
    </location>
</feature>
<feature type="compositionally biased region" description="Acidic residues" evidence="1">
    <location>
        <begin position="437"/>
        <end position="448"/>
    </location>
</feature>
<feature type="region of interest" description="Disordered" evidence="1">
    <location>
        <begin position="485"/>
        <end position="508"/>
    </location>
</feature>
<evidence type="ECO:0000256" key="1">
    <source>
        <dbReference type="SAM" id="MobiDB-lite"/>
    </source>
</evidence>
<feature type="compositionally biased region" description="Basic and acidic residues" evidence="1">
    <location>
        <begin position="814"/>
        <end position="823"/>
    </location>
</feature>
<reference evidence="2" key="2">
    <citation type="submission" date="2020-09" db="EMBL/GenBank/DDBJ databases">
        <title>Reference genome assembly for Australian Ascochyta lentis isolate Al4.</title>
        <authorList>
            <person name="Lee R.C."/>
            <person name="Farfan-Caceres L.M."/>
            <person name="Debler J.W."/>
            <person name="Williams A.H."/>
            <person name="Henares B.M."/>
        </authorList>
    </citation>
    <scope>NUCLEOTIDE SEQUENCE</scope>
    <source>
        <strain evidence="2">Al4</strain>
    </source>
</reference>
<dbReference type="Gene3D" id="2.40.50.140">
    <property type="entry name" value="Nucleic acid-binding proteins"/>
    <property type="match status" value="1"/>
</dbReference>
<feature type="compositionally biased region" description="Polar residues" evidence="1">
    <location>
        <begin position="1014"/>
        <end position="1032"/>
    </location>
</feature>
<feature type="compositionally biased region" description="Polar residues" evidence="1">
    <location>
        <begin position="1309"/>
        <end position="1330"/>
    </location>
</feature>
<feature type="compositionally biased region" description="Basic and acidic residues" evidence="1">
    <location>
        <begin position="299"/>
        <end position="314"/>
    </location>
</feature>
<evidence type="ECO:0000313" key="2">
    <source>
        <dbReference type="EMBL" id="KAF9691413.1"/>
    </source>
</evidence>
<feature type="compositionally biased region" description="Acidic residues" evidence="1">
    <location>
        <begin position="685"/>
        <end position="740"/>
    </location>
</feature>
<feature type="compositionally biased region" description="Basic and acidic residues" evidence="1">
    <location>
        <begin position="407"/>
        <end position="436"/>
    </location>
</feature>
<feature type="compositionally biased region" description="Acidic residues" evidence="1">
    <location>
        <begin position="799"/>
        <end position="809"/>
    </location>
</feature>
<sequence>MEHVPIAALRPKLDALDSKQMQGVVTLIWPYSSSQRQFALLLAEPDFRLRRNKGQVRVRFSSTSARALATTGVGIGDEVVLSLHGAQFVHDGAVSTPGKSVDWELAYTQTLAISVRRNGAEIANLDLLDAAPTPAPQSPVRKPSAAPAPTPQWSSPAFLKRARLSDGPLFEQPAYDPLLDVTSEGHDKKRRRKSYRDWKAWTYTARTPSPEKDHVDTDEGPDDAVSSPSRPPQLPKTPVSPTTTEPLSPAAGPPEDSEFVEETTIADSVEGDTTVDDGDTTVDDGELQKVAVPVTRSPEPSKEDASRDTADYHRYPGLGEDPPLDSQYDFGGDTELNTDDEGDNVLRVRDVNTSTTEPVLDVEDDTVPDIEHDGGSTTDLATELEDEHERTDDEPDPALLQPASEATHSDTDGSVGERERDRVLEVAEAASTREDSVEAEDTTIDETVPELADPPKVIVDSLVLTMPPPSMPVLHTDLTASTTTAMSTPVDREPSSPTLKAVDSATLPLPSPFPGEQATSYMDYVTANHDHAPLDGPAAEGEEQEPGSDADYIMENSFFSSISSSRAGGLHQDHETAFTPVRFTFGMDGAGWSRPLELSSPPPEDVETHAADEKLVQSDQENDVSHSSLAVTFEEEAAHVSSIQSDTAATTHHGVQPITEVAVAEAVDNGMLPKPSNVTVLSSDVELDESEDEDEVMVEPDEERSSEEDIESESEDELAEGSDEDRSSDDEAESEDEVYNEEALPISSQVQKESDHAVNIENEAGKEQPRPQEDGRPFDTQASATVSEVVDLGSPSADEGSDNGDDGDDIATPKSDHSEDKPGNVEQEQVANDVEDLQQHTSGVPPQEETIASPVPDTFDDTVVVDAVREPVTVVYSSPVRNVREPASIAIPDTYEEPLTQSFDDWEPQLGMDEPLPFIEHDSPTTVDTGHPDVKMESVEDGSLYLISQPETQDVPHESSIDPATELLISVPENGHKLGELQFKSVPATAPARNTRSKAKSAASPSEEEVYVSKLSTSMRSTRSKASFDSTSRATVSPPRTRARTRSTVTPSRDATQTSPYSLRSQSKHLSPAKTMAAAREAPVRRSPRKLVRRDTDFDIVPSQAENRDLFGSMFEPSQELGFGYSQASQGRYSDVAFVKDSEEDTSHSEDSMSTVHHSDDSADAGKQTVSNRGDPVEVVDEEPDTPRLKPPPASISQPRPQNRSRSRSTEQQSTIVSPTQPPRSPRRLLRSGRSTFSASPSPRITRASKGLVHTSSPTRETHETQTDSVVSTAEQESVTYPVLSGGDVLRSSPPAPASVDDTPATELHSVQSTFHDSRSFTSNLSQQTAMEPPLSFQARQPEQSLLAAPELTQTTSASASLRSFDIPLPGVQTQPGPASPKPRTSPRRQPAMTELASSSPTRQSSDAISADDEDATHNTNPSLPSIGLSTPLAYYTPLRDLIYFLNRSSQFHSSSNPDILALCTSASTAPSRAKKGQRDWSTTLHITDLSTFPAITSVVVFRPYRSALPETQPGDVVLLRAFAVESRSRQPRLRSQEESGWCVWRFGKPVWGAKKGGWGELRAREEVRGPSVERGRGSGGRWSS</sequence>